<feature type="compositionally biased region" description="Polar residues" evidence="1">
    <location>
        <begin position="201"/>
        <end position="211"/>
    </location>
</feature>
<evidence type="ECO:0000313" key="5">
    <source>
        <dbReference type="Proteomes" id="UP000295367"/>
    </source>
</evidence>
<dbReference type="RefSeq" id="WP_124947587.1">
    <property type="nucleotide sequence ID" value="NZ_BHVT01000073.1"/>
</dbReference>
<accession>A0A4R3YE98</accession>
<dbReference type="EMBL" id="SMCO01000001">
    <property type="protein sequence ID" value="TCV90477.1"/>
    <property type="molecule type" value="Genomic_DNA"/>
</dbReference>
<dbReference type="InterPro" id="IPR020011">
    <property type="entry name" value="FimV_C"/>
</dbReference>
<evidence type="ECO:0000256" key="2">
    <source>
        <dbReference type="SAM" id="SignalP"/>
    </source>
</evidence>
<reference evidence="4 5" key="1">
    <citation type="submission" date="2019-03" db="EMBL/GenBank/DDBJ databases">
        <title>Genomic Encyclopedia of Type Strains, Phase IV (KMG-IV): sequencing the most valuable type-strain genomes for metagenomic binning, comparative biology and taxonomic classification.</title>
        <authorList>
            <person name="Goeker M."/>
        </authorList>
    </citation>
    <scope>NUCLEOTIDE SEQUENCE [LARGE SCALE GENOMIC DNA]</scope>
    <source>
        <strain evidence="4 5">DSM 100309</strain>
    </source>
</reference>
<feature type="signal peptide" evidence="2">
    <location>
        <begin position="1"/>
        <end position="24"/>
    </location>
</feature>
<sequence>MQKYIIRKSLIAAGLLLLPLSANAAGLGKLTVTSALGQPLRAEAVVMADQKEDVASFVAKLASQEAYRDAKLERASVLSSLKFSVERKPGGQVYLRITSTAPVNDPFLDMLIELNWSSGRLLREYSVLLDPPGFGEGQSVSPVAVPLVKAISTEAPIAKPKSDMSEGAAPATKPVNAAKSSKMTPAERTFPKQKAAKTEDSGVSQTASPQEAENYAVKKGDTLSKIAGNLKSEGVNLDQMLVGLYQNNKQAFAGNMNRLKTGQILRVPEAEKLAAIDKSEAAKEVKVHSADWNSYRQKLAAVVAGSEVEKEKAPTQTVTGKIASAEDKAAAKPEPSKDVLKLSKGEVVAGKGAAAGKNEKGLQDRIHSLEEEATAKEKTIKESSSRISELEKNIKEMQKLLDVKSQNLADLQKQAAATKERPAAVPPVTKPAEEVKPAPVVEAKPAAEPAPVVAEKPAVEAKPVEATKLEPEKKPEPEKITPVEQAKPAEPVKPAASWYDEIIDNPLYLAGGAGAVLLAGLAGLFVAGSRRKKKLTSFEDSIMTGGDLKPNTVLGNTGGGVIDTGDTSFLTDFSQAGLGTIDTNDVDPIAEAEVYMAYGRDAQAEEILNEAMSKDPNRHEIQLKLLEIYASRKNAQAYETLASELYAAQSGKPGAVWEKAAEMGRELDPKNPLYAAGFASSEAHGESSKEDSGLVKAGMVAAAVAGTAGAVAEMSDMVDDTTPDLDFSLDADTNMVVEPEEAPLFESESENEDEGILNFDMELPGSDVEAETGIADALEESPLDVEEQPQADAPVLEDFGLDFDMDTIIPQALEKKQAAAQEEQEAELNSNEDAFELGSNLDLELPSESDIGLAPVSEEEAISLEAPSDDSDLDFDFNLDEESPEPAESTQVQQSESLGLDLSGITLDMDESPTIAAPNVESKVESGDHWQEVSTKLDLAKAYVEMGDAEGAREILQEVVSEGDQQQQDDAKSLLAELG</sequence>
<feature type="region of interest" description="Disordered" evidence="1">
    <location>
        <begin position="960"/>
        <end position="979"/>
    </location>
</feature>
<evidence type="ECO:0000259" key="3">
    <source>
        <dbReference type="Pfam" id="PF25800"/>
    </source>
</evidence>
<protein>
    <submittedName>
        <fullName evidence="4">Pilus assembly protein FimV</fullName>
    </submittedName>
</protein>
<dbReference type="Gene3D" id="3.10.350.10">
    <property type="entry name" value="LysM domain"/>
    <property type="match status" value="1"/>
</dbReference>
<comment type="caution">
    <text evidence="4">The sequence shown here is derived from an EMBL/GenBank/DDBJ whole genome shotgun (WGS) entry which is preliminary data.</text>
</comment>
<dbReference type="Gene3D" id="1.20.58.2200">
    <property type="match status" value="1"/>
</dbReference>
<dbReference type="InterPro" id="IPR020012">
    <property type="entry name" value="LysM_FimV"/>
</dbReference>
<dbReference type="Pfam" id="PF25800">
    <property type="entry name" value="FimV_N"/>
    <property type="match status" value="1"/>
</dbReference>
<gene>
    <name evidence="4" type="ORF">EDC63_101450</name>
</gene>
<dbReference type="Proteomes" id="UP000295367">
    <property type="component" value="Unassembled WGS sequence"/>
</dbReference>
<dbReference type="NCBIfam" id="TIGR03504">
    <property type="entry name" value="FimV_Cterm"/>
    <property type="match status" value="1"/>
</dbReference>
<feature type="region of interest" description="Disordered" evidence="1">
    <location>
        <begin position="412"/>
        <end position="431"/>
    </location>
</feature>
<organism evidence="4 5">
    <name type="scientific">Sulfurirhabdus autotrophica</name>
    <dbReference type="NCBI Taxonomy" id="1706046"/>
    <lineage>
        <taxon>Bacteria</taxon>
        <taxon>Pseudomonadati</taxon>
        <taxon>Pseudomonadota</taxon>
        <taxon>Betaproteobacteria</taxon>
        <taxon>Nitrosomonadales</taxon>
        <taxon>Sulfuricellaceae</taxon>
        <taxon>Sulfurirhabdus</taxon>
    </lineage>
</organism>
<dbReference type="InterPro" id="IPR038440">
    <property type="entry name" value="FimV_C_sf"/>
</dbReference>
<dbReference type="InterPro" id="IPR018392">
    <property type="entry name" value="LysM"/>
</dbReference>
<proteinExistence type="predicted"/>
<keyword evidence="2" id="KW-0732">Signal</keyword>
<evidence type="ECO:0000256" key="1">
    <source>
        <dbReference type="SAM" id="MobiDB-lite"/>
    </source>
</evidence>
<dbReference type="InterPro" id="IPR057840">
    <property type="entry name" value="FimV_N"/>
</dbReference>
<feature type="region of interest" description="Disordered" evidence="1">
    <location>
        <begin position="158"/>
        <end position="216"/>
    </location>
</feature>
<keyword evidence="5" id="KW-1185">Reference proteome</keyword>
<dbReference type="AlphaFoldDB" id="A0A4R3YE98"/>
<evidence type="ECO:0000313" key="4">
    <source>
        <dbReference type="EMBL" id="TCV90477.1"/>
    </source>
</evidence>
<dbReference type="NCBIfam" id="TIGR03505">
    <property type="entry name" value="FimV_core"/>
    <property type="match status" value="1"/>
</dbReference>
<name>A0A4R3YE98_9PROT</name>
<dbReference type="CDD" id="cd00118">
    <property type="entry name" value="LysM"/>
    <property type="match status" value="1"/>
</dbReference>
<feature type="chain" id="PRO_5020317211" evidence="2">
    <location>
        <begin position="25"/>
        <end position="979"/>
    </location>
</feature>
<dbReference type="InterPro" id="IPR036779">
    <property type="entry name" value="LysM_dom_sf"/>
</dbReference>
<feature type="domain" description="FimV N-terminal" evidence="3">
    <location>
        <begin position="25"/>
        <end position="132"/>
    </location>
</feature>